<evidence type="ECO:0000313" key="2">
    <source>
        <dbReference type="EMBL" id="MBO1751367.1"/>
    </source>
</evidence>
<proteinExistence type="predicted"/>
<evidence type="ECO:0000313" key="3">
    <source>
        <dbReference type="Proteomes" id="UP000664209"/>
    </source>
</evidence>
<feature type="transmembrane region" description="Helical" evidence="1">
    <location>
        <begin position="72"/>
        <end position="90"/>
    </location>
</feature>
<dbReference type="AlphaFoldDB" id="A0A939LU58"/>
<keyword evidence="1" id="KW-0812">Transmembrane</keyword>
<accession>A0A939LU58</accession>
<feature type="transmembrane region" description="Helical" evidence="1">
    <location>
        <begin position="46"/>
        <end position="66"/>
    </location>
</feature>
<evidence type="ECO:0000256" key="1">
    <source>
        <dbReference type="SAM" id="Phobius"/>
    </source>
</evidence>
<sequence length="144" mass="15679">MIPIDWFDWALTLVLLALAFEFIAGGMVRGISPIPSDTTFRKLSRVTWWVSPLLLVAAGAGAGWALRTNPPIVTLLLVVTIIEATLSWHWRPARAEDLWVPQWLATMRAAVPVPIRDAAAWRRQAVGILVGIAILAAAVTHVGA</sequence>
<dbReference type="EMBL" id="JAGEMK010000002">
    <property type="protein sequence ID" value="MBO1751367.1"/>
    <property type="molecule type" value="Genomic_DNA"/>
</dbReference>
<dbReference type="RefSeq" id="WP_208055027.1">
    <property type="nucleotide sequence ID" value="NZ_JAGEMK010000002.1"/>
</dbReference>
<keyword evidence="3" id="KW-1185">Reference proteome</keyword>
<organism evidence="2 3">
    <name type="scientific">Actinotalea soli</name>
    <dbReference type="NCBI Taxonomy" id="2819234"/>
    <lineage>
        <taxon>Bacteria</taxon>
        <taxon>Bacillati</taxon>
        <taxon>Actinomycetota</taxon>
        <taxon>Actinomycetes</taxon>
        <taxon>Micrococcales</taxon>
        <taxon>Cellulomonadaceae</taxon>
        <taxon>Actinotalea</taxon>
    </lineage>
</organism>
<gene>
    <name evidence="2" type="ORF">J4G33_06080</name>
</gene>
<dbReference type="Proteomes" id="UP000664209">
    <property type="component" value="Unassembled WGS sequence"/>
</dbReference>
<comment type="caution">
    <text evidence="2">The sequence shown here is derived from an EMBL/GenBank/DDBJ whole genome shotgun (WGS) entry which is preliminary data.</text>
</comment>
<name>A0A939LU58_9CELL</name>
<reference evidence="2" key="1">
    <citation type="submission" date="2021-03" db="EMBL/GenBank/DDBJ databases">
        <title>Actinotalea soli sp. nov., isolated from soil.</title>
        <authorList>
            <person name="Ping W."/>
            <person name="Zhang J."/>
        </authorList>
    </citation>
    <scope>NUCLEOTIDE SEQUENCE</scope>
    <source>
        <strain evidence="2">BY-33</strain>
    </source>
</reference>
<protein>
    <submittedName>
        <fullName evidence="2">Uncharacterized protein</fullName>
    </submittedName>
</protein>
<keyword evidence="1" id="KW-0472">Membrane</keyword>
<keyword evidence="1" id="KW-1133">Transmembrane helix</keyword>
<feature type="transmembrane region" description="Helical" evidence="1">
    <location>
        <begin position="6"/>
        <end position="25"/>
    </location>
</feature>
<feature type="transmembrane region" description="Helical" evidence="1">
    <location>
        <begin position="125"/>
        <end position="143"/>
    </location>
</feature>